<sequence length="139" mass="15735">MMGIVQRQAAREKDAEGLPVTFQGTSKRGDTYLHTLLIHGARSVFMHTKEPGSWLEQIKNRRPANVVQSVIDSNLGAGRLQTATLRRQINQQDWRNAAQELQRSNGRSMVGRWSHEGCKSGGIQRHRCSRVARPRHPTE</sequence>
<gene>
    <name evidence="2" type="ORF">GALL_478860</name>
</gene>
<feature type="region of interest" description="Disordered" evidence="1">
    <location>
        <begin position="1"/>
        <end position="22"/>
    </location>
</feature>
<dbReference type="InterPro" id="IPR023346">
    <property type="entry name" value="Lysozyme-like_dom_sf"/>
</dbReference>
<dbReference type="EMBL" id="MLJW01004170">
    <property type="protein sequence ID" value="OIQ70502.1"/>
    <property type="molecule type" value="Genomic_DNA"/>
</dbReference>
<organism evidence="2">
    <name type="scientific">mine drainage metagenome</name>
    <dbReference type="NCBI Taxonomy" id="410659"/>
    <lineage>
        <taxon>unclassified sequences</taxon>
        <taxon>metagenomes</taxon>
        <taxon>ecological metagenomes</taxon>
    </lineage>
</organism>
<dbReference type="SUPFAM" id="SSF53955">
    <property type="entry name" value="Lysozyme-like"/>
    <property type="match status" value="1"/>
</dbReference>
<proteinExistence type="predicted"/>
<protein>
    <submittedName>
        <fullName evidence="2">Uncharacterized protein</fullName>
    </submittedName>
</protein>
<accession>A0A1J5PGF1</accession>
<evidence type="ECO:0000313" key="2">
    <source>
        <dbReference type="EMBL" id="OIQ70502.1"/>
    </source>
</evidence>
<reference evidence="2" key="1">
    <citation type="submission" date="2016-10" db="EMBL/GenBank/DDBJ databases">
        <title>Sequence of Gallionella enrichment culture.</title>
        <authorList>
            <person name="Poehlein A."/>
            <person name="Muehling M."/>
            <person name="Daniel R."/>
        </authorList>
    </citation>
    <scope>NUCLEOTIDE SEQUENCE</scope>
</reference>
<feature type="region of interest" description="Disordered" evidence="1">
    <location>
        <begin position="101"/>
        <end position="139"/>
    </location>
</feature>
<name>A0A1J5PGF1_9ZZZZ</name>
<dbReference type="AlphaFoldDB" id="A0A1J5PGF1"/>
<feature type="compositionally biased region" description="Basic residues" evidence="1">
    <location>
        <begin position="124"/>
        <end position="139"/>
    </location>
</feature>
<comment type="caution">
    <text evidence="2">The sequence shown here is derived from an EMBL/GenBank/DDBJ whole genome shotgun (WGS) entry which is preliminary data.</text>
</comment>
<evidence type="ECO:0000256" key="1">
    <source>
        <dbReference type="SAM" id="MobiDB-lite"/>
    </source>
</evidence>